<dbReference type="AlphaFoldDB" id="A0A0C3D9Z5"/>
<dbReference type="HOGENOM" id="CLU_2741519_0_0_1"/>
<protein>
    <submittedName>
        <fullName evidence="1">Uncharacterized protein</fullName>
    </submittedName>
</protein>
<gene>
    <name evidence="1" type="ORF">SCLCIDRAFT_1223327</name>
</gene>
<name>A0A0C3D9Z5_9AGAM</name>
<reference evidence="2" key="2">
    <citation type="submission" date="2015-01" db="EMBL/GenBank/DDBJ databases">
        <title>Evolutionary Origins and Diversification of the Mycorrhizal Mutualists.</title>
        <authorList>
            <consortium name="DOE Joint Genome Institute"/>
            <consortium name="Mycorrhizal Genomics Consortium"/>
            <person name="Kohler A."/>
            <person name="Kuo A."/>
            <person name="Nagy L.G."/>
            <person name="Floudas D."/>
            <person name="Copeland A."/>
            <person name="Barry K.W."/>
            <person name="Cichocki N."/>
            <person name="Veneault-Fourrey C."/>
            <person name="LaButti K."/>
            <person name="Lindquist E.A."/>
            <person name="Lipzen A."/>
            <person name="Lundell T."/>
            <person name="Morin E."/>
            <person name="Murat C."/>
            <person name="Riley R."/>
            <person name="Ohm R."/>
            <person name="Sun H."/>
            <person name="Tunlid A."/>
            <person name="Henrissat B."/>
            <person name="Grigoriev I.V."/>
            <person name="Hibbett D.S."/>
            <person name="Martin F."/>
        </authorList>
    </citation>
    <scope>NUCLEOTIDE SEQUENCE [LARGE SCALE GENOMIC DNA]</scope>
    <source>
        <strain evidence="2">Foug A</strain>
    </source>
</reference>
<organism evidence="1 2">
    <name type="scientific">Scleroderma citrinum Foug A</name>
    <dbReference type="NCBI Taxonomy" id="1036808"/>
    <lineage>
        <taxon>Eukaryota</taxon>
        <taxon>Fungi</taxon>
        <taxon>Dikarya</taxon>
        <taxon>Basidiomycota</taxon>
        <taxon>Agaricomycotina</taxon>
        <taxon>Agaricomycetes</taxon>
        <taxon>Agaricomycetidae</taxon>
        <taxon>Boletales</taxon>
        <taxon>Sclerodermatineae</taxon>
        <taxon>Sclerodermataceae</taxon>
        <taxon>Scleroderma</taxon>
    </lineage>
</organism>
<keyword evidence="2" id="KW-1185">Reference proteome</keyword>
<proteinExistence type="predicted"/>
<dbReference type="Proteomes" id="UP000053989">
    <property type="component" value="Unassembled WGS sequence"/>
</dbReference>
<dbReference type="EMBL" id="KN822195">
    <property type="protein sequence ID" value="KIM52931.1"/>
    <property type="molecule type" value="Genomic_DNA"/>
</dbReference>
<dbReference type="InParanoid" id="A0A0C3D9Z5"/>
<accession>A0A0C3D9Z5</accession>
<sequence>MLVSTPEHAQAMNKARSSAECYGQISSIVWKSSRMCGVKLDVFHDSSFGDVSGECTAFDVDVGSFCARLIA</sequence>
<reference evidence="1 2" key="1">
    <citation type="submission" date="2014-04" db="EMBL/GenBank/DDBJ databases">
        <authorList>
            <consortium name="DOE Joint Genome Institute"/>
            <person name="Kuo A."/>
            <person name="Kohler A."/>
            <person name="Nagy L.G."/>
            <person name="Floudas D."/>
            <person name="Copeland A."/>
            <person name="Barry K.W."/>
            <person name="Cichocki N."/>
            <person name="Veneault-Fourrey C."/>
            <person name="LaButti K."/>
            <person name="Lindquist E.A."/>
            <person name="Lipzen A."/>
            <person name="Lundell T."/>
            <person name="Morin E."/>
            <person name="Murat C."/>
            <person name="Sun H."/>
            <person name="Tunlid A."/>
            <person name="Henrissat B."/>
            <person name="Grigoriev I.V."/>
            <person name="Hibbett D.S."/>
            <person name="Martin F."/>
            <person name="Nordberg H.P."/>
            <person name="Cantor M.N."/>
            <person name="Hua S.X."/>
        </authorList>
    </citation>
    <scope>NUCLEOTIDE SEQUENCE [LARGE SCALE GENOMIC DNA]</scope>
    <source>
        <strain evidence="1 2">Foug A</strain>
    </source>
</reference>
<dbReference type="OrthoDB" id="2688372at2759"/>
<evidence type="ECO:0000313" key="1">
    <source>
        <dbReference type="EMBL" id="KIM52931.1"/>
    </source>
</evidence>
<evidence type="ECO:0000313" key="2">
    <source>
        <dbReference type="Proteomes" id="UP000053989"/>
    </source>
</evidence>